<dbReference type="CDD" id="cd05013">
    <property type="entry name" value="SIS_RpiR"/>
    <property type="match status" value="1"/>
</dbReference>
<dbReference type="Proteomes" id="UP000596387">
    <property type="component" value="Plasmid p-SCP4"/>
</dbReference>
<dbReference type="PROSITE" id="PS00356">
    <property type="entry name" value="HTH_LACI_1"/>
    <property type="match status" value="1"/>
</dbReference>
<keyword evidence="1" id="KW-0805">Transcription regulation</keyword>
<dbReference type="Gene3D" id="1.10.10.10">
    <property type="entry name" value="Winged helix-like DNA-binding domain superfamily/Winged helix DNA-binding domain"/>
    <property type="match status" value="1"/>
</dbReference>
<dbReference type="InterPro" id="IPR036388">
    <property type="entry name" value="WH-like_DNA-bd_sf"/>
</dbReference>
<dbReference type="PROSITE" id="PS51071">
    <property type="entry name" value="HTH_RPIR"/>
    <property type="match status" value="1"/>
</dbReference>
<keyword evidence="6" id="KW-0614">Plasmid</keyword>
<dbReference type="InterPro" id="IPR001347">
    <property type="entry name" value="SIS_dom"/>
</dbReference>
<organism evidence="6 7">
    <name type="scientific">Ponticoccus alexandrii</name>
    <dbReference type="NCBI Taxonomy" id="1943633"/>
    <lineage>
        <taxon>Bacteria</taxon>
        <taxon>Pseudomonadati</taxon>
        <taxon>Pseudomonadota</taxon>
        <taxon>Alphaproteobacteria</taxon>
        <taxon>Rhodobacterales</taxon>
        <taxon>Roseobacteraceae</taxon>
        <taxon>Ponticoccus</taxon>
    </lineage>
</organism>
<dbReference type="PANTHER" id="PTHR30514:SF1">
    <property type="entry name" value="HTH-TYPE TRANSCRIPTIONAL REGULATOR HEXR-RELATED"/>
    <property type="match status" value="1"/>
</dbReference>
<evidence type="ECO:0000256" key="3">
    <source>
        <dbReference type="ARBA" id="ARBA00023163"/>
    </source>
</evidence>
<evidence type="ECO:0000259" key="4">
    <source>
        <dbReference type="PROSITE" id="PS51071"/>
    </source>
</evidence>
<evidence type="ECO:0000256" key="1">
    <source>
        <dbReference type="ARBA" id="ARBA00023015"/>
    </source>
</evidence>
<evidence type="ECO:0000313" key="7">
    <source>
        <dbReference type="Proteomes" id="UP000596387"/>
    </source>
</evidence>
<dbReference type="Gene3D" id="3.40.50.10490">
    <property type="entry name" value="Glucose-6-phosphate isomerase like protein, domain 1"/>
    <property type="match status" value="1"/>
</dbReference>
<keyword evidence="7" id="KW-1185">Reference proteome</keyword>
<reference evidence="6 7" key="1">
    <citation type="submission" date="2019-12" db="EMBL/GenBank/DDBJ databases">
        <title>Complete Genome Sequence of a Quorum-Sensing Bacterium,Rhodobacteraceae bacterium C31, Isolated from a marine microalgae symbiotic bacteria.</title>
        <authorList>
            <person name="Zhang Y."/>
        </authorList>
    </citation>
    <scope>NUCLEOTIDE SEQUENCE [LARGE SCALE GENOMIC DNA]</scope>
    <source>
        <strain evidence="6 7">C31</strain>
        <plasmid evidence="6 7">p-SCP4</plasmid>
    </source>
</reference>
<gene>
    <name evidence="6" type="ORF">GQA70_23535</name>
</gene>
<dbReference type="SUPFAM" id="SSF53697">
    <property type="entry name" value="SIS domain"/>
    <property type="match status" value="1"/>
</dbReference>
<protein>
    <submittedName>
        <fullName evidence="6">SIS domain-containing protein</fullName>
    </submittedName>
</protein>
<dbReference type="EMBL" id="CP047170">
    <property type="protein sequence ID" value="QRF69309.1"/>
    <property type="molecule type" value="Genomic_DNA"/>
</dbReference>
<dbReference type="InterPro" id="IPR009057">
    <property type="entry name" value="Homeodomain-like_sf"/>
</dbReference>
<dbReference type="PROSITE" id="PS51464">
    <property type="entry name" value="SIS"/>
    <property type="match status" value="1"/>
</dbReference>
<feature type="domain" description="SIS" evidence="5">
    <location>
        <begin position="135"/>
        <end position="275"/>
    </location>
</feature>
<dbReference type="Pfam" id="PF01418">
    <property type="entry name" value="HTH_6"/>
    <property type="match status" value="1"/>
</dbReference>
<name>A0ABX7FI78_9RHOB</name>
<keyword evidence="3" id="KW-0804">Transcription</keyword>
<dbReference type="RefSeq" id="WP_031323034.1">
    <property type="nucleotide sequence ID" value="NZ_CP047170.1"/>
</dbReference>
<evidence type="ECO:0000313" key="6">
    <source>
        <dbReference type="EMBL" id="QRF69309.1"/>
    </source>
</evidence>
<geneLocation type="plasmid" evidence="6 7">
    <name>p-SCP4</name>
</geneLocation>
<keyword evidence="2" id="KW-0238">DNA-binding</keyword>
<proteinExistence type="predicted"/>
<sequence>MTPPPLAPRSAAPNDVITALSDMDRHFAAREQRVAEVVKANLEAVTQMTIADLAALAEVSTPTVVRFCRTLGCDGFRDFKMVLAQNLAVSRQYLDPPVSPGVTGGVEVVQQVQDAALRSMATLEAQIDGDTFERARAAIAGCRSLLAIGVGGGSSMTAEEAANRFFRLGRIAVATSDPYVMQMRAAAMQPGDVLLAFSNSGHAAEVIAALRVARSYGATTVCITRDGSPLAVASEIALCFDLPEEQDIYKPTASRFAYLLLLDALALAVARTTPEDSADRLRRLRSSLTAYHGRTGPQPLGD</sequence>
<dbReference type="InterPro" id="IPR046348">
    <property type="entry name" value="SIS_dom_sf"/>
</dbReference>
<evidence type="ECO:0000259" key="5">
    <source>
        <dbReference type="PROSITE" id="PS51464"/>
    </source>
</evidence>
<accession>A0ABX7FI78</accession>
<dbReference type="PANTHER" id="PTHR30514">
    <property type="entry name" value="GLUCOKINASE"/>
    <property type="match status" value="1"/>
</dbReference>
<dbReference type="Pfam" id="PF01380">
    <property type="entry name" value="SIS"/>
    <property type="match status" value="1"/>
</dbReference>
<dbReference type="InterPro" id="IPR047640">
    <property type="entry name" value="RpiR-like"/>
</dbReference>
<dbReference type="InterPro" id="IPR000281">
    <property type="entry name" value="HTH_RpiR"/>
</dbReference>
<feature type="domain" description="HTH rpiR-type" evidence="4">
    <location>
        <begin position="14"/>
        <end position="90"/>
    </location>
</feature>
<dbReference type="SUPFAM" id="SSF46689">
    <property type="entry name" value="Homeodomain-like"/>
    <property type="match status" value="1"/>
</dbReference>
<evidence type="ECO:0000256" key="2">
    <source>
        <dbReference type="ARBA" id="ARBA00023125"/>
    </source>
</evidence>
<dbReference type="InterPro" id="IPR035472">
    <property type="entry name" value="RpiR-like_SIS"/>
</dbReference>